<evidence type="ECO:0000256" key="1">
    <source>
        <dbReference type="SAM" id="MobiDB-lite"/>
    </source>
</evidence>
<gene>
    <name evidence="2" type="ORF">K452DRAFT_310922</name>
</gene>
<dbReference type="EMBL" id="ML995494">
    <property type="protein sequence ID" value="KAF2138953.1"/>
    <property type="molecule type" value="Genomic_DNA"/>
</dbReference>
<evidence type="ECO:0000313" key="2">
    <source>
        <dbReference type="EMBL" id="KAF2138953.1"/>
    </source>
</evidence>
<sequence>MISIFKTPLGQKQRLGVVFLVFALLLFLSHQYLYDTSDERLHNADLSFDNAEKDAGATSLPVPEETHETSTAIASMPPTETPSAAVGKLDAQDFRLPAVIASARSTTNVTWMDELTVGWDLYPYNVDDPYPPPHLTIPANKGHEAMAYLTFIIDNYDSFPPYAFFVHGHRLSWHQEGDIVHLIKNLRIPALESAGYVPLRCDWYPSCPMEIRPVTHDAVVWGPGVNRQPTEDEIARSWSTLFPGMPVPETIASQCCAQFAVTREAVRRHAKGDYRRLRQWVLDSSLPDDVSGRVLEKLWAYIMTGEPVHCPAPQRCACEYFGQCEPKAWPQTPEGLPDVPDE</sequence>
<dbReference type="PANTHER" id="PTHR37490">
    <property type="entry name" value="EXPRESSED PROTEIN"/>
    <property type="match status" value="1"/>
</dbReference>
<dbReference type="Proteomes" id="UP000799438">
    <property type="component" value="Unassembled WGS sequence"/>
</dbReference>
<name>A0A6A6B6B4_9PEZI</name>
<feature type="region of interest" description="Disordered" evidence="1">
    <location>
        <begin position="55"/>
        <end position="79"/>
    </location>
</feature>
<dbReference type="AlphaFoldDB" id="A0A6A6B6B4"/>
<reference evidence="2" key="1">
    <citation type="journal article" date="2020" name="Stud. Mycol.">
        <title>101 Dothideomycetes genomes: a test case for predicting lifestyles and emergence of pathogens.</title>
        <authorList>
            <person name="Haridas S."/>
            <person name="Albert R."/>
            <person name="Binder M."/>
            <person name="Bloem J."/>
            <person name="Labutti K."/>
            <person name="Salamov A."/>
            <person name="Andreopoulos B."/>
            <person name="Baker S."/>
            <person name="Barry K."/>
            <person name="Bills G."/>
            <person name="Bluhm B."/>
            <person name="Cannon C."/>
            <person name="Castanera R."/>
            <person name="Culley D."/>
            <person name="Daum C."/>
            <person name="Ezra D."/>
            <person name="Gonzalez J."/>
            <person name="Henrissat B."/>
            <person name="Kuo A."/>
            <person name="Liang C."/>
            <person name="Lipzen A."/>
            <person name="Lutzoni F."/>
            <person name="Magnuson J."/>
            <person name="Mondo S."/>
            <person name="Nolan M."/>
            <person name="Ohm R."/>
            <person name="Pangilinan J."/>
            <person name="Park H.-J."/>
            <person name="Ramirez L."/>
            <person name="Alfaro M."/>
            <person name="Sun H."/>
            <person name="Tritt A."/>
            <person name="Yoshinaga Y."/>
            <person name="Zwiers L.-H."/>
            <person name="Turgeon B."/>
            <person name="Goodwin S."/>
            <person name="Spatafora J."/>
            <person name="Crous P."/>
            <person name="Grigoriev I."/>
        </authorList>
    </citation>
    <scope>NUCLEOTIDE SEQUENCE</scope>
    <source>
        <strain evidence="2">CBS 121167</strain>
    </source>
</reference>
<dbReference type="RefSeq" id="XP_033394666.1">
    <property type="nucleotide sequence ID" value="XM_033543373.1"/>
</dbReference>
<evidence type="ECO:0000313" key="3">
    <source>
        <dbReference type="Proteomes" id="UP000799438"/>
    </source>
</evidence>
<dbReference type="InterPro" id="IPR021838">
    <property type="entry name" value="DUF3431"/>
</dbReference>
<organism evidence="2 3">
    <name type="scientific">Aplosporella prunicola CBS 121167</name>
    <dbReference type="NCBI Taxonomy" id="1176127"/>
    <lineage>
        <taxon>Eukaryota</taxon>
        <taxon>Fungi</taxon>
        <taxon>Dikarya</taxon>
        <taxon>Ascomycota</taxon>
        <taxon>Pezizomycotina</taxon>
        <taxon>Dothideomycetes</taxon>
        <taxon>Dothideomycetes incertae sedis</taxon>
        <taxon>Botryosphaeriales</taxon>
        <taxon>Aplosporellaceae</taxon>
        <taxon>Aplosporella</taxon>
    </lineage>
</organism>
<accession>A0A6A6B6B4</accession>
<dbReference type="OrthoDB" id="426718at2759"/>
<dbReference type="Pfam" id="PF11913">
    <property type="entry name" value="DUF3431"/>
    <property type="match status" value="1"/>
</dbReference>
<keyword evidence="3" id="KW-1185">Reference proteome</keyword>
<dbReference type="PANTHER" id="PTHR37490:SF3">
    <property type="entry name" value="DUF3431 DOMAIN CONTAINING PROTEIN"/>
    <property type="match status" value="1"/>
</dbReference>
<dbReference type="GeneID" id="54300870"/>
<proteinExistence type="predicted"/>
<protein>
    <submittedName>
        <fullName evidence="2">Uncharacterized protein</fullName>
    </submittedName>
</protein>